<dbReference type="PANTHER" id="PTHR43157:SF31">
    <property type="entry name" value="PHOSPHATIDYLINOSITOL-GLYCAN BIOSYNTHESIS CLASS F PROTEIN"/>
    <property type="match status" value="1"/>
</dbReference>
<gene>
    <name evidence="2" type="ORF">MELIAE_LOCUS5962</name>
</gene>
<evidence type="ECO:0000256" key="1">
    <source>
        <dbReference type="ARBA" id="ARBA00023002"/>
    </source>
</evidence>
<dbReference type="AlphaFoldDB" id="A0A9P0B392"/>
<evidence type="ECO:0000313" key="2">
    <source>
        <dbReference type="EMBL" id="CAH0554360.1"/>
    </source>
</evidence>
<evidence type="ECO:0000313" key="3">
    <source>
        <dbReference type="Proteomes" id="UP001154078"/>
    </source>
</evidence>
<name>A0A9P0B392_BRAAE</name>
<evidence type="ECO:0008006" key="4">
    <source>
        <dbReference type="Google" id="ProtNLM"/>
    </source>
</evidence>
<reference evidence="2" key="1">
    <citation type="submission" date="2021-12" db="EMBL/GenBank/DDBJ databases">
        <authorList>
            <person name="King R."/>
        </authorList>
    </citation>
    <scope>NUCLEOTIDE SEQUENCE</scope>
</reference>
<dbReference type="GO" id="GO:0016491">
    <property type="term" value="F:oxidoreductase activity"/>
    <property type="evidence" value="ECO:0007669"/>
    <property type="project" value="UniProtKB-KW"/>
</dbReference>
<dbReference type="Proteomes" id="UP001154078">
    <property type="component" value="Chromosome 4"/>
</dbReference>
<organism evidence="2 3">
    <name type="scientific">Brassicogethes aeneus</name>
    <name type="common">Rape pollen beetle</name>
    <name type="synonym">Meligethes aeneus</name>
    <dbReference type="NCBI Taxonomy" id="1431903"/>
    <lineage>
        <taxon>Eukaryota</taxon>
        <taxon>Metazoa</taxon>
        <taxon>Ecdysozoa</taxon>
        <taxon>Arthropoda</taxon>
        <taxon>Hexapoda</taxon>
        <taxon>Insecta</taxon>
        <taxon>Pterygota</taxon>
        <taxon>Neoptera</taxon>
        <taxon>Endopterygota</taxon>
        <taxon>Coleoptera</taxon>
        <taxon>Polyphaga</taxon>
        <taxon>Cucujiformia</taxon>
        <taxon>Nitidulidae</taxon>
        <taxon>Meligethinae</taxon>
        <taxon>Brassicogethes</taxon>
    </lineage>
</organism>
<dbReference type="Gene3D" id="3.40.50.720">
    <property type="entry name" value="NAD(P)-binding Rossmann-like Domain"/>
    <property type="match status" value="1"/>
</dbReference>
<dbReference type="EMBL" id="OV121135">
    <property type="protein sequence ID" value="CAH0554360.1"/>
    <property type="molecule type" value="Genomic_DNA"/>
</dbReference>
<dbReference type="PANTHER" id="PTHR43157">
    <property type="entry name" value="PHOSPHATIDYLINOSITOL-GLYCAN BIOSYNTHESIS CLASS F PROTEIN-RELATED"/>
    <property type="match status" value="1"/>
</dbReference>
<proteinExistence type="predicted"/>
<sequence>MIASKGFAEKMKNDFVTSNCFHPGMMNSEFLLKTKGEMKFEDFIKPFAKKILNVVTKPIDDGAKLGVHLSTSEKLEKTTGKYFDNYQIHEQPSGLNDTNFCRKIWTASEQYVNMTQEEKLP</sequence>
<dbReference type="OrthoDB" id="191139at2759"/>
<keyword evidence="3" id="KW-1185">Reference proteome</keyword>
<accession>A0A9P0B392</accession>
<protein>
    <recommendedName>
        <fullName evidence="4">Retinol dehydrogenase 14</fullName>
    </recommendedName>
</protein>
<keyword evidence="1" id="KW-0560">Oxidoreductase</keyword>